<dbReference type="Proteomes" id="UP000789901">
    <property type="component" value="Unassembled WGS sequence"/>
</dbReference>
<reference evidence="2 3" key="1">
    <citation type="submission" date="2021-06" db="EMBL/GenBank/DDBJ databases">
        <authorList>
            <person name="Kallberg Y."/>
            <person name="Tangrot J."/>
            <person name="Rosling A."/>
        </authorList>
    </citation>
    <scope>NUCLEOTIDE SEQUENCE [LARGE SCALE GENOMIC DNA]</scope>
    <source>
        <strain evidence="2 3">120-4 pot B 10/14</strain>
    </source>
</reference>
<keyword evidence="1" id="KW-0175">Coiled coil</keyword>
<dbReference type="EMBL" id="CAJVQB010090930">
    <property type="protein sequence ID" value="CAG8848164.1"/>
    <property type="molecule type" value="Genomic_DNA"/>
</dbReference>
<sequence length="66" mass="7809">STYLAYDKVLETYSIKFVKQEITRKSEDNKNLYQQIKRSQDEIERLLVLDKFINTVININDCPAPN</sequence>
<name>A0ABN7X5K3_GIGMA</name>
<comment type="caution">
    <text evidence="2">The sequence shown here is derived from an EMBL/GenBank/DDBJ whole genome shotgun (WGS) entry which is preliminary data.</text>
</comment>
<proteinExistence type="predicted"/>
<evidence type="ECO:0000313" key="2">
    <source>
        <dbReference type="EMBL" id="CAG8848164.1"/>
    </source>
</evidence>
<protein>
    <submittedName>
        <fullName evidence="2">26511_t:CDS:1</fullName>
    </submittedName>
</protein>
<feature type="coiled-coil region" evidence="1">
    <location>
        <begin position="15"/>
        <end position="49"/>
    </location>
</feature>
<organism evidence="2 3">
    <name type="scientific">Gigaspora margarita</name>
    <dbReference type="NCBI Taxonomy" id="4874"/>
    <lineage>
        <taxon>Eukaryota</taxon>
        <taxon>Fungi</taxon>
        <taxon>Fungi incertae sedis</taxon>
        <taxon>Mucoromycota</taxon>
        <taxon>Glomeromycotina</taxon>
        <taxon>Glomeromycetes</taxon>
        <taxon>Diversisporales</taxon>
        <taxon>Gigasporaceae</taxon>
        <taxon>Gigaspora</taxon>
    </lineage>
</organism>
<accession>A0ABN7X5K3</accession>
<keyword evidence="3" id="KW-1185">Reference proteome</keyword>
<evidence type="ECO:0000313" key="3">
    <source>
        <dbReference type="Proteomes" id="UP000789901"/>
    </source>
</evidence>
<gene>
    <name evidence="2" type="ORF">GMARGA_LOCUS39048</name>
</gene>
<evidence type="ECO:0000256" key="1">
    <source>
        <dbReference type="SAM" id="Coils"/>
    </source>
</evidence>
<feature type="non-terminal residue" evidence="2">
    <location>
        <position position="1"/>
    </location>
</feature>